<keyword evidence="3" id="KW-1185">Reference proteome</keyword>
<comment type="caution">
    <text evidence="2">The sequence shown here is derived from an EMBL/GenBank/DDBJ whole genome shotgun (WGS) entry which is preliminary data.</text>
</comment>
<feature type="compositionally biased region" description="Basic and acidic residues" evidence="1">
    <location>
        <begin position="46"/>
        <end position="59"/>
    </location>
</feature>
<evidence type="ECO:0008006" key="4">
    <source>
        <dbReference type="Google" id="ProtNLM"/>
    </source>
</evidence>
<evidence type="ECO:0000313" key="2">
    <source>
        <dbReference type="EMBL" id="GET89935.1"/>
    </source>
</evidence>
<feature type="region of interest" description="Disordered" evidence="1">
    <location>
        <begin position="39"/>
        <end position="61"/>
    </location>
</feature>
<evidence type="ECO:0000313" key="3">
    <source>
        <dbReference type="Proteomes" id="UP000419144"/>
    </source>
</evidence>
<proteinExistence type="predicted"/>
<evidence type="ECO:0000256" key="1">
    <source>
        <dbReference type="SAM" id="MobiDB-lite"/>
    </source>
</evidence>
<dbReference type="Proteomes" id="UP000419144">
    <property type="component" value="Unassembled WGS sequence"/>
</dbReference>
<accession>A0A640KLN1</accession>
<dbReference type="VEuPathDB" id="TriTrypDB:LtaPh_2801900"/>
<dbReference type="EMBL" id="BLBS01000039">
    <property type="protein sequence ID" value="GET89935.1"/>
    <property type="molecule type" value="Genomic_DNA"/>
</dbReference>
<gene>
    <name evidence="2" type="ORF">LtaPh_2801900</name>
</gene>
<name>A0A640KLN1_LEITA</name>
<reference evidence="2" key="1">
    <citation type="submission" date="2019-11" db="EMBL/GenBank/DDBJ databases">
        <title>Leishmania tarentolae CDS.</title>
        <authorList>
            <person name="Goto Y."/>
            <person name="Yamagishi J."/>
        </authorList>
    </citation>
    <scope>NUCLEOTIDE SEQUENCE [LARGE SCALE GENOMIC DNA]</scope>
    <source>
        <strain evidence="2">Parrot Tar II</strain>
    </source>
</reference>
<organism evidence="2 3">
    <name type="scientific">Leishmania tarentolae</name>
    <name type="common">Sauroleishmania tarentolae</name>
    <dbReference type="NCBI Taxonomy" id="5689"/>
    <lineage>
        <taxon>Eukaryota</taxon>
        <taxon>Discoba</taxon>
        <taxon>Euglenozoa</taxon>
        <taxon>Kinetoplastea</taxon>
        <taxon>Metakinetoplastina</taxon>
        <taxon>Trypanosomatida</taxon>
        <taxon>Trypanosomatidae</taxon>
        <taxon>Leishmaniinae</taxon>
        <taxon>Leishmania</taxon>
        <taxon>lizard Leishmania</taxon>
    </lineage>
</organism>
<sequence>MIREKIDYTEAVDSAKLLLASPLESPQEAALEGSCGLSTATSECSSRSDSHSHRREVTDGAHIPAGECDSINSWMLVIDEEDRQTRMVCDRLSFPEDEQQVPQLMCNDEFRKSAYQRQVLRWQQEESAYLKHEGWCEHRLIILMQEAFRCSRENLRHAFGSGAMPAEVYATRLAGLKNALLQIKTEYRRTLQRTRDRKGDLSSIASKAVTCVASVYPWSSSGFVMGFEENIRFGQTADVIGSGWRRGSLLESSLSLQTTNVSLDPCVGMFSMSKAIYPGMYSEHLDAVAPARDDMALCYEGRRVVTPRVSLRPRPPRHQLFRKRMASDSFLPRSAAHSGTPADSVAFTMGPLPGETLNRSLFGVSPNCLSLNSPVLVPPTSIGGPFHNDERRFLEKRQLLVQGMSFISCSLASSTFISSRRATIASAMMRKRLEFAKGQAPPLELYPLSCSTVLDTQIYRPTSASSTSHSLPTTSLITQDSGIVGPSTASGNWGISQVMSCLSPLLAPANDSFHVDSSPSASVERSPPAYEQAVSISSEYTPVHLMCPPSCYPSHFSGDRICLDRRGRLSLCSEMPPVSLEEEKHLKELW</sequence>
<protein>
    <recommendedName>
        <fullName evidence="4">Ch28 protein</fullName>
    </recommendedName>
</protein>
<dbReference type="AlphaFoldDB" id="A0A640KLN1"/>
<dbReference type="OrthoDB" id="263145at2759"/>